<gene>
    <name evidence="7" type="primary">Hpf1</name>
</gene>
<accession>A0A6F9DEM3</accession>
<dbReference type="PANTHER" id="PTHR13386">
    <property type="entry name" value="HISTONE PARYLATION FACTOR 1"/>
    <property type="match status" value="1"/>
</dbReference>
<dbReference type="GO" id="GO:0005694">
    <property type="term" value="C:chromosome"/>
    <property type="evidence" value="ECO:0007669"/>
    <property type="project" value="UniProtKB-SubCell"/>
</dbReference>
<feature type="compositionally biased region" description="Polar residues" evidence="6">
    <location>
        <begin position="9"/>
        <end position="18"/>
    </location>
</feature>
<name>A0A6F9DEM3_9ASCI</name>
<dbReference type="GO" id="GO:0042393">
    <property type="term" value="F:histone binding"/>
    <property type="evidence" value="ECO:0007669"/>
    <property type="project" value="InterPro"/>
</dbReference>
<dbReference type="EMBL" id="LR785819">
    <property type="protein sequence ID" value="CAB3254088.1"/>
    <property type="molecule type" value="mRNA"/>
</dbReference>
<sequence>MPPKRKTKSGSTAKNAASNKEDQAKRAKLHSHPFKDHVEKLYGMPMSDDLFLMQQFFSKDDSNKDALTLLKLKCVGPFLHLSDKQSKTTSSDPTFYHMQWRYFYDVPEFLTAFASTESNNLFHIGYFRDDPSDLDSLVVASNTGKDAKLTLLGDNLFAAISTHTKEVIKTIKTQSKKKKLTTFLQNLQDFAKESNLDLTTTSNKVNERKKKVVTQSFHGLGIVVPLSKDGIGYRPLHHTDAQLKRLLQKIVNAKNDQDRIAAFDPIQETVNFIQFANDECDYGMGLELGIDLFCHGSKYFHKMSNLLLTVGYQLLKRDLYAKICDKHLADRREKDVERA</sequence>
<protein>
    <submittedName>
        <fullName evidence="7">UPF0609 protein C4orf27 homolog</fullName>
    </submittedName>
</protein>
<evidence type="ECO:0000256" key="3">
    <source>
        <dbReference type="ARBA" id="ARBA00010803"/>
    </source>
</evidence>
<keyword evidence="5" id="KW-0539">Nucleus</keyword>
<evidence type="ECO:0000313" key="7">
    <source>
        <dbReference type="EMBL" id="CAB3254088.1"/>
    </source>
</evidence>
<evidence type="ECO:0000256" key="4">
    <source>
        <dbReference type="ARBA" id="ARBA00022454"/>
    </source>
</evidence>
<dbReference type="GO" id="GO:0005634">
    <property type="term" value="C:nucleus"/>
    <property type="evidence" value="ECO:0007669"/>
    <property type="project" value="UniProtKB-SubCell"/>
</dbReference>
<dbReference type="GO" id="GO:0006974">
    <property type="term" value="P:DNA damage response"/>
    <property type="evidence" value="ECO:0007669"/>
    <property type="project" value="InterPro"/>
</dbReference>
<organism evidence="7">
    <name type="scientific">Phallusia mammillata</name>
    <dbReference type="NCBI Taxonomy" id="59560"/>
    <lineage>
        <taxon>Eukaryota</taxon>
        <taxon>Metazoa</taxon>
        <taxon>Chordata</taxon>
        <taxon>Tunicata</taxon>
        <taxon>Ascidiacea</taxon>
        <taxon>Phlebobranchia</taxon>
        <taxon>Ascidiidae</taxon>
        <taxon>Phallusia</taxon>
    </lineage>
</organism>
<reference evidence="7" key="1">
    <citation type="submission" date="2020-04" db="EMBL/GenBank/DDBJ databases">
        <authorList>
            <person name="Neveu A P."/>
        </authorList>
    </citation>
    <scope>NUCLEOTIDE SEQUENCE</scope>
    <source>
        <tissue evidence="7">Whole embryo</tissue>
    </source>
</reference>
<comment type="subcellular location">
    <subcellularLocation>
        <location evidence="2">Chromosome</location>
    </subcellularLocation>
    <subcellularLocation>
        <location evidence="1">Nucleus</location>
    </subcellularLocation>
</comment>
<dbReference type="Pfam" id="PF10228">
    <property type="entry name" value="HPF1"/>
    <property type="match status" value="1"/>
</dbReference>
<dbReference type="GO" id="GO:0072572">
    <property type="term" value="F:poly-ADP-D-ribose binding"/>
    <property type="evidence" value="ECO:0007669"/>
    <property type="project" value="TreeGrafter"/>
</dbReference>
<evidence type="ECO:0000256" key="1">
    <source>
        <dbReference type="ARBA" id="ARBA00004123"/>
    </source>
</evidence>
<proteinExistence type="evidence at transcript level"/>
<dbReference type="PANTHER" id="PTHR13386:SF1">
    <property type="entry name" value="HISTONE PARYLATION FACTOR 1"/>
    <property type="match status" value="1"/>
</dbReference>
<evidence type="ECO:0000256" key="2">
    <source>
        <dbReference type="ARBA" id="ARBA00004286"/>
    </source>
</evidence>
<dbReference type="InterPro" id="IPR019361">
    <property type="entry name" value="HPF1"/>
</dbReference>
<comment type="similarity">
    <text evidence="3">Belongs to the HPF1 family.</text>
</comment>
<dbReference type="AlphaFoldDB" id="A0A6F9DEM3"/>
<keyword evidence="4" id="KW-0158">Chromosome</keyword>
<evidence type="ECO:0000256" key="5">
    <source>
        <dbReference type="ARBA" id="ARBA00023242"/>
    </source>
</evidence>
<evidence type="ECO:0000256" key="6">
    <source>
        <dbReference type="SAM" id="MobiDB-lite"/>
    </source>
</evidence>
<feature type="region of interest" description="Disordered" evidence="6">
    <location>
        <begin position="1"/>
        <end position="30"/>
    </location>
</feature>